<evidence type="ECO:0000313" key="11">
    <source>
        <dbReference type="Proteomes" id="UP001501231"/>
    </source>
</evidence>
<dbReference type="Proteomes" id="UP001501231">
    <property type="component" value="Unassembled WGS sequence"/>
</dbReference>
<dbReference type="Pfam" id="PF01232">
    <property type="entry name" value="Mannitol_dh"/>
    <property type="match status" value="1"/>
</dbReference>
<evidence type="ECO:0000256" key="1">
    <source>
        <dbReference type="ARBA" id="ARBA00006541"/>
    </source>
</evidence>
<dbReference type="InterPro" id="IPR023027">
    <property type="entry name" value="Mannitol_DH_CS"/>
</dbReference>
<dbReference type="EMBL" id="BAAARW010000012">
    <property type="protein sequence ID" value="GAA2420748.1"/>
    <property type="molecule type" value="Genomic_DNA"/>
</dbReference>
<dbReference type="SUPFAM" id="SSF51735">
    <property type="entry name" value="NAD(P)-binding Rossmann-fold domains"/>
    <property type="match status" value="1"/>
</dbReference>
<comment type="caution">
    <text evidence="10">The sequence shown here is derived from an EMBL/GenBank/DDBJ whole genome shotgun (WGS) entry which is preliminary data.</text>
</comment>
<dbReference type="InterPro" id="IPR050988">
    <property type="entry name" value="Mannitol_DH/Oxidoreductase"/>
</dbReference>
<accession>A0ABN3J425</accession>
<dbReference type="InterPro" id="IPR036291">
    <property type="entry name" value="NAD(P)-bd_dom_sf"/>
</dbReference>
<evidence type="ECO:0000256" key="6">
    <source>
        <dbReference type="ARBA" id="ARBA00048615"/>
    </source>
</evidence>
<dbReference type="InterPro" id="IPR013118">
    <property type="entry name" value="Mannitol_DH_C"/>
</dbReference>
<feature type="region of interest" description="Disordered" evidence="7">
    <location>
        <begin position="1"/>
        <end position="20"/>
    </location>
</feature>
<dbReference type="SUPFAM" id="SSF48179">
    <property type="entry name" value="6-phosphogluconate dehydrogenase C-terminal domain-like"/>
    <property type="match status" value="1"/>
</dbReference>
<evidence type="ECO:0000259" key="9">
    <source>
        <dbReference type="Pfam" id="PF08125"/>
    </source>
</evidence>
<evidence type="ECO:0000259" key="8">
    <source>
        <dbReference type="Pfam" id="PF01232"/>
    </source>
</evidence>
<keyword evidence="5" id="KW-0520">NAD</keyword>
<keyword evidence="11" id="KW-1185">Reference proteome</keyword>
<protein>
    <recommendedName>
        <fullName evidence="3">Mannitol-1-phosphate 5-dehydrogenase</fullName>
        <ecNumber evidence="2">1.1.1.17</ecNumber>
    </recommendedName>
</protein>
<evidence type="ECO:0000256" key="3">
    <source>
        <dbReference type="ARBA" id="ARBA00016219"/>
    </source>
</evidence>
<feature type="domain" description="Mannitol dehydrogenase N-terminal" evidence="8">
    <location>
        <begin position="31"/>
        <end position="279"/>
    </location>
</feature>
<dbReference type="PROSITE" id="PS00974">
    <property type="entry name" value="MANNITOL_DHGENASE"/>
    <property type="match status" value="1"/>
</dbReference>
<evidence type="ECO:0000256" key="2">
    <source>
        <dbReference type="ARBA" id="ARBA00012939"/>
    </source>
</evidence>
<feature type="domain" description="Mannitol dehydrogenase C-terminal" evidence="9">
    <location>
        <begin position="288"/>
        <end position="474"/>
    </location>
</feature>
<dbReference type="PANTHER" id="PTHR43362">
    <property type="entry name" value="MANNITOL DEHYDROGENASE DSF1-RELATED"/>
    <property type="match status" value="1"/>
</dbReference>
<comment type="catalytic activity">
    <reaction evidence="6">
        <text>D-mannitol 1-phosphate + NAD(+) = beta-D-fructose 6-phosphate + NADH + H(+)</text>
        <dbReference type="Rhea" id="RHEA:19661"/>
        <dbReference type="ChEBI" id="CHEBI:15378"/>
        <dbReference type="ChEBI" id="CHEBI:57540"/>
        <dbReference type="ChEBI" id="CHEBI:57634"/>
        <dbReference type="ChEBI" id="CHEBI:57945"/>
        <dbReference type="ChEBI" id="CHEBI:61381"/>
        <dbReference type="EC" id="1.1.1.17"/>
    </reaction>
</comment>
<evidence type="ECO:0000256" key="5">
    <source>
        <dbReference type="ARBA" id="ARBA00023027"/>
    </source>
</evidence>
<proteinExistence type="inferred from homology"/>
<keyword evidence="4" id="KW-0560">Oxidoreductase</keyword>
<organism evidence="10 11">
    <name type="scientific">Actinomadura vinacea</name>
    <dbReference type="NCBI Taxonomy" id="115336"/>
    <lineage>
        <taxon>Bacteria</taxon>
        <taxon>Bacillati</taxon>
        <taxon>Actinomycetota</taxon>
        <taxon>Actinomycetes</taxon>
        <taxon>Streptosporangiales</taxon>
        <taxon>Thermomonosporaceae</taxon>
        <taxon>Actinomadura</taxon>
    </lineage>
</organism>
<dbReference type="EC" id="1.1.1.17" evidence="2"/>
<name>A0ABN3J425_9ACTN</name>
<reference evidence="10 11" key="1">
    <citation type="journal article" date="2019" name="Int. J. Syst. Evol. Microbiol.">
        <title>The Global Catalogue of Microorganisms (GCM) 10K type strain sequencing project: providing services to taxonomists for standard genome sequencing and annotation.</title>
        <authorList>
            <consortium name="The Broad Institute Genomics Platform"/>
            <consortium name="The Broad Institute Genome Sequencing Center for Infectious Disease"/>
            <person name="Wu L."/>
            <person name="Ma J."/>
        </authorList>
    </citation>
    <scope>NUCLEOTIDE SEQUENCE [LARGE SCALE GENOMIC DNA]</scope>
    <source>
        <strain evidence="10 11">JCM 3325</strain>
    </source>
</reference>
<gene>
    <name evidence="10" type="ORF">GCM10010191_35080</name>
</gene>
<dbReference type="Gene3D" id="1.10.1040.10">
    <property type="entry name" value="N-(1-d-carboxylethyl)-l-norvaline Dehydrogenase, domain 2"/>
    <property type="match status" value="1"/>
</dbReference>
<dbReference type="InterPro" id="IPR008927">
    <property type="entry name" value="6-PGluconate_DH-like_C_sf"/>
</dbReference>
<dbReference type="PRINTS" id="PR00084">
    <property type="entry name" value="MTLDHDRGNASE"/>
</dbReference>
<comment type="similarity">
    <text evidence="1">Belongs to the mannitol dehydrogenase family.</text>
</comment>
<dbReference type="Gene3D" id="3.40.50.720">
    <property type="entry name" value="NAD(P)-binding Rossmann-like Domain"/>
    <property type="match status" value="1"/>
</dbReference>
<dbReference type="InterPro" id="IPR013328">
    <property type="entry name" value="6PGD_dom2"/>
</dbReference>
<dbReference type="InterPro" id="IPR000669">
    <property type="entry name" value="Mannitol_DH"/>
</dbReference>
<dbReference type="PANTHER" id="PTHR43362:SF1">
    <property type="entry name" value="MANNITOL DEHYDROGENASE 2-RELATED"/>
    <property type="match status" value="1"/>
</dbReference>
<evidence type="ECO:0000313" key="10">
    <source>
        <dbReference type="EMBL" id="GAA2420748.1"/>
    </source>
</evidence>
<dbReference type="Pfam" id="PF08125">
    <property type="entry name" value="Mannitol_dh_C"/>
    <property type="match status" value="1"/>
</dbReference>
<dbReference type="InterPro" id="IPR013131">
    <property type="entry name" value="Mannitol_DH_N"/>
</dbReference>
<evidence type="ECO:0000256" key="7">
    <source>
        <dbReference type="SAM" id="MobiDB-lite"/>
    </source>
</evidence>
<evidence type="ECO:0000256" key="4">
    <source>
        <dbReference type="ARBA" id="ARBA00023002"/>
    </source>
</evidence>
<sequence length="497" mass="52497">MTTPPATAAARPGTAARLSAATYRTSRPEPGIVHLGLGNFHRAHQAVYTAAALAEEDGPWGIAAAANRSRAVASAMTEQDLLYSVVEISPEGAAVSVPGVHTEVLVAADEPGTLVDRIAAASTRIVTLTVTEHGYTYSPATLGLDVGAPAVRHDLAAPDAPRTPIGQIVAGLRRRAATHGTPLTVVSCDNLSDNGAHTRRLVREFAALLPGGDDLTGWIDTNVAFPSTMVDRIVPATAPEHLAVAAERLGLDDRAAVPAEPFTMWVLEDRFAAGRPRWEAGGAIFSADVAGYELLKLRLLNGTHSLIAYLGLLSGRRTIPDSVALPFVESAARAVLAGDYLPTLTVPAEIVLDEYVERLFQRFRNSALAHRAAQVGSDGSLKLPQRVTRPALEHLDAGRMPHHLALTVAAYLRCLAPLPGDDLPEGVRDVRDPARERLGELGARASTSRELVEAALLGEGLFGSELGHRTPFLDRTAALLDVLRRHGPETAAAEAAG</sequence>